<sequence length="113" mass="13198">MRSTFSQLILHVQPFCGKFYLTNTQNFAKKSKKKKHVQPFCGNFYSTNTQNFAKKSKKKKSQLIFWGVPSPKIFFCDRVLKIYDLYILSPKYGSINPFTQKDMTSQSQNFGSF</sequence>
<name>A0A0V0QV95_PSEPJ</name>
<comment type="caution">
    <text evidence="1">The sequence shown here is derived from an EMBL/GenBank/DDBJ whole genome shotgun (WGS) entry which is preliminary data.</text>
</comment>
<accession>A0A0V0QV95</accession>
<dbReference type="AlphaFoldDB" id="A0A0V0QV95"/>
<gene>
    <name evidence="1" type="ORF">PPERSA_03817</name>
</gene>
<dbReference type="EMBL" id="LDAU01000103">
    <property type="protein sequence ID" value="KRX05880.1"/>
    <property type="molecule type" value="Genomic_DNA"/>
</dbReference>
<dbReference type="Proteomes" id="UP000054937">
    <property type="component" value="Unassembled WGS sequence"/>
</dbReference>
<proteinExistence type="predicted"/>
<evidence type="ECO:0000313" key="2">
    <source>
        <dbReference type="Proteomes" id="UP000054937"/>
    </source>
</evidence>
<reference evidence="1 2" key="1">
    <citation type="journal article" date="2015" name="Sci. Rep.">
        <title>Genome of the facultative scuticociliatosis pathogen Pseudocohnilembus persalinus provides insight into its virulence through horizontal gene transfer.</title>
        <authorList>
            <person name="Xiong J."/>
            <person name="Wang G."/>
            <person name="Cheng J."/>
            <person name="Tian M."/>
            <person name="Pan X."/>
            <person name="Warren A."/>
            <person name="Jiang C."/>
            <person name="Yuan D."/>
            <person name="Miao W."/>
        </authorList>
    </citation>
    <scope>NUCLEOTIDE SEQUENCE [LARGE SCALE GENOMIC DNA]</scope>
    <source>
        <strain evidence="1">36N120E</strain>
    </source>
</reference>
<organism evidence="1 2">
    <name type="scientific">Pseudocohnilembus persalinus</name>
    <name type="common">Ciliate</name>
    <dbReference type="NCBI Taxonomy" id="266149"/>
    <lineage>
        <taxon>Eukaryota</taxon>
        <taxon>Sar</taxon>
        <taxon>Alveolata</taxon>
        <taxon>Ciliophora</taxon>
        <taxon>Intramacronucleata</taxon>
        <taxon>Oligohymenophorea</taxon>
        <taxon>Scuticociliatia</taxon>
        <taxon>Philasterida</taxon>
        <taxon>Pseudocohnilembidae</taxon>
        <taxon>Pseudocohnilembus</taxon>
    </lineage>
</organism>
<keyword evidence="2" id="KW-1185">Reference proteome</keyword>
<evidence type="ECO:0000313" key="1">
    <source>
        <dbReference type="EMBL" id="KRX05880.1"/>
    </source>
</evidence>
<dbReference type="InParanoid" id="A0A0V0QV95"/>
<protein>
    <submittedName>
        <fullName evidence="1">Uncharacterized protein</fullName>
    </submittedName>
</protein>